<dbReference type="InterPro" id="IPR006642">
    <property type="entry name" value="Rad18_UBZ4"/>
</dbReference>
<dbReference type="VEuPathDB" id="HostDB:geneid_421530"/>
<evidence type="ECO:0000256" key="8">
    <source>
        <dbReference type="ARBA" id="ARBA00022771"/>
    </source>
</evidence>
<keyword evidence="4" id="KW-0158">Chromosome</keyword>
<evidence type="ECO:0000313" key="17">
    <source>
        <dbReference type="Ensembl" id="ENSGALP00010010544.1"/>
    </source>
</evidence>
<dbReference type="SMR" id="E1BQ54"/>
<dbReference type="CTD" id="83932"/>
<feature type="compositionally biased region" description="Basic and acidic residues" evidence="16">
    <location>
        <begin position="270"/>
        <end position="291"/>
    </location>
</feature>
<evidence type="ECO:0000256" key="7">
    <source>
        <dbReference type="ARBA" id="ARBA00022763"/>
    </source>
</evidence>
<gene>
    <name evidence="17" type="primary">SPRTN</name>
</gene>
<reference evidence="17" key="2">
    <citation type="submission" date="2025-08" db="UniProtKB">
        <authorList>
            <consortium name="Ensembl"/>
        </authorList>
    </citation>
    <scope>IDENTIFICATION</scope>
    <source>
        <strain evidence="17">broiler</strain>
    </source>
</reference>
<evidence type="ECO:0000256" key="3">
    <source>
        <dbReference type="ARBA" id="ARBA00010724"/>
    </source>
</evidence>
<dbReference type="SMART" id="SM00734">
    <property type="entry name" value="ZnF_Rad18"/>
    <property type="match status" value="1"/>
</dbReference>
<dbReference type="SMART" id="SM00731">
    <property type="entry name" value="SprT"/>
    <property type="match status" value="1"/>
</dbReference>
<comment type="similarity">
    <text evidence="3">Belongs to the Spartan family.</text>
</comment>
<keyword evidence="10" id="KW-0862">Zinc</keyword>
<comment type="subcellular location">
    <subcellularLocation>
        <location evidence="2">Chromosome</location>
    </subcellularLocation>
    <subcellularLocation>
        <location evidence="1">Nucleus</location>
    </subcellularLocation>
</comment>
<dbReference type="GO" id="GO:0070530">
    <property type="term" value="F:K63-linked polyubiquitin modification-dependent protein binding"/>
    <property type="evidence" value="ECO:0007669"/>
    <property type="project" value="Ensembl"/>
</dbReference>
<dbReference type="RefSeq" id="XP_040523785.1">
    <property type="nucleotide sequence ID" value="XM_040667851.2"/>
</dbReference>
<dbReference type="GO" id="GO:0106300">
    <property type="term" value="P:protein-DNA covalent cross-linking repair"/>
    <property type="evidence" value="ECO:0007669"/>
    <property type="project" value="Ensembl"/>
</dbReference>
<dbReference type="GO" id="GO:0000785">
    <property type="term" value="C:chromatin"/>
    <property type="evidence" value="ECO:0007669"/>
    <property type="project" value="Ensembl"/>
</dbReference>
<evidence type="ECO:0000256" key="6">
    <source>
        <dbReference type="ARBA" id="ARBA00022723"/>
    </source>
</evidence>
<dbReference type="GO" id="GO:0003697">
    <property type="term" value="F:single-stranded DNA binding"/>
    <property type="evidence" value="ECO:0007669"/>
    <property type="project" value="Ensembl"/>
</dbReference>
<dbReference type="Gene3D" id="3.30.160.60">
    <property type="entry name" value="Classic Zinc Finger"/>
    <property type="match status" value="1"/>
</dbReference>
<evidence type="ECO:0000256" key="11">
    <source>
        <dbReference type="ARBA" id="ARBA00023049"/>
    </source>
</evidence>
<accession>E1BQ54</accession>
<dbReference type="FunFam" id="3.30.160.60:FF:000331">
    <property type="entry name" value="E3 ubiquitin-protein ligase RAD18"/>
    <property type="match status" value="1"/>
</dbReference>
<dbReference type="Pfam" id="PF10263">
    <property type="entry name" value="SprT-like"/>
    <property type="match status" value="1"/>
</dbReference>
<dbReference type="PaxDb" id="9031-ENSGALP00000017996"/>
<evidence type="ECO:0000256" key="13">
    <source>
        <dbReference type="ARBA" id="ARBA00023242"/>
    </source>
</evidence>
<keyword evidence="12" id="KW-0234">DNA repair</keyword>
<dbReference type="GO" id="GO:0009411">
    <property type="term" value="P:response to UV"/>
    <property type="evidence" value="ECO:0007669"/>
    <property type="project" value="Ensembl"/>
</dbReference>
<dbReference type="GeneID" id="421530"/>
<keyword evidence="8" id="KW-0863">Zinc-finger</keyword>
<dbReference type="RefSeq" id="XP_419571.4">
    <property type="nucleotide sequence ID" value="XM_419571.8"/>
</dbReference>
<feature type="compositionally biased region" description="Polar residues" evidence="16">
    <location>
        <begin position="327"/>
        <end position="352"/>
    </location>
</feature>
<dbReference type="InterPro" id="IPR055220">
    <property type="entry name" value="SPRTN_ZBD"/>
</dbReference>
<evidence type="ECO:0000256" key="16">
    <source>
        <dbReference type="SAM" id="MobiDB-lite"/>
    </source>
</evidence>
<evidence type="ECO:0000256" key="2">
    <source>
        <dbReference type="ARBA" id="ARBA00004286"/>
    </source>
</evidence>
<dbReference type="OMA" id="VCQTEVL"/>
<dbReference type="GO" id="GO:0003690">
    <property type="term" value="F:double-stranded DNA binding"/>
    <property type="evidence" value="ECO:0007669"/>
    <property type="project" value="Ensembl"/>
</dbReference>
<dbReference type="GO" id="GO:0016540">
    <property type="term" value="P:protein autoprocessing"/>
    <property type="evidence" value="ECO:0007669"/>
    <property type="project" value="Ensembl"/>
</dbReference>
<dbReference type="PANTHER" id="PTHR21220">
    <property type="entry name" value="DNA-DEPENDENT METALLOPROTEASE SPRTN"/>
    <property type="match status" value="1"/>
</dbReference>
<keyword evidence="18" id="KW-1185">Reference proteome</keyword>
<evidence type="ECO:0000256" key="14">
    <source>
        <dbReference type="ARBA" id="ARBA00023885"/>
    </source>
</evidence>
<dbReference type="InParanoid" id="E1BQ54"/>
<dbReference type="STRING" id="9031.ENSGALP00000017996"/>
<keyword evidence="13" id="KW-0539">Nucleus</keyword>
<protein>
    <recommendedName>
        <fullName evidence="14">DNA-dependent metalloprotease SPRTN</fullName>
    </recommendedName>
    <alternativeName>
        <fullName evidence="15">Protein with SprT-like domain at the N terminus</fullName>
    </alternativeName>
</protein>
<evidence type="ECO:0000256" key="1">
    <source>
        <dbReference type="ARBA" id="ARBA00004123"/>
    </source>
</evidence>
<dbReference type="InterPro" id="IPR044245">
    <property type="entry name" value="Spartan"/>
</dbReference>
<dbReference type="PANTHER" id="PTHR21220:SF0">
    <property type="entry name" value="DNA-DEPENDENT METALLOPROTEASE SPRTN"/>
    <property type="match status" value="1"/>
</dbReference>
<dbReference type="GO" id="GO:0008270">
    <property type="term" value="F:zinc ion binding"/>
    <property type="evidence" value="ECO:0007669"/>
    <property type="project" value="UniProtKB-KW"/>
</dbReference>
<evidence type="ECO:0000256" key="9">
    <source>
        <dbReference type="ARBA" id="ARBA00022801"/>
    </source>
</evidence>
<keyword evidence="9" id="KW-0378">Hydrolase</keyword>
<reference evidence="17" key="3">
    <citation type="submission" date="2025-09" db="UniProtKB">
        <authorList>
            <consortium name="Ensembl"/>
        </authorList>
    </citation>
    <scope>IDENTIFICATION</scope>
    <source>
        <strain evidence="17">broiler</strain>
    </source>
</reference>
<sequence length="541" mass="61010">MRRRRRSSYESGRSGVRMRDRTEVAVVVRGAVRVVAVARGPTAVGMEQEMQDEEDDDFALALQLQELWEAEAAAGVEAPPDPASLRPLSVVDEAWELLDPSPDVHGLFVQFNEALFWGRLAAVEVSWSPRMTLCAGVCKYEGNGGMCSIRLSEPLLKLRPRKDLVETLLHEMIHALLFVTNNDRDRDSHGPEFCKHMRRINRLTGANVTIYHNFHDEVDSYRQHWWRCNGPCQYRRPYFGYVKRSMNRAPSARDFWWAEHQENCGGTFTKVKEPENFSKKPKEKTETEKLQNSKSTNKGQVHLGDKKDPKPFSGNGYRLGGAGSGLSEKSVTFSSNVMNTGRSDSQHRSAGSTIPIPKNEIKFEKSPRHDTFFPLFTGDASEKMNLASKREFPKLSVANTKAYKNVNGSPVKVARVVEEDSNQGSAKGKRVLPPCYNRSPKQVRFQQTAAAQTPSEKKSLENTVQQWPRKEDQTTFENYFIKKHPDVTSSINTPLKTKAESAVCSPRSSTAERQEKTVSCPVCQTEVLESKINEHLDSCLV</sequence>
<proteinExistence type="inferred from homology"/>
<dbReference type="OrthoDB" id="5236983at2759"/>
<dbReference type="GeneTree" id="ENSGT00390000003585"/>
<keyword evidence="11" id="KW-0482">Metalloprotease</keyword>
<evidence type="ECO:0000256" key="4">
    <source>
        <dbReference type="ARBA" id="ARBA00022454"/>
    </source>
</evidence>
<dbReference type="Pfam" id="PF22934">
    <property type="entry name" value="SPRTN_ZBD"/>
    <property type="match status" value="1"/>
</dbReference>
<dbReference type="eggNOG" id="KOG3931">
    <property type="taxonomic scope" value="Eukaryota"/>
</dbReference>
<dbReference type="AlphaFoldDB" id="E1BQ54"/>
<dbReference type="GO" id="GO:0036297">
    <property type="term" value="P:interstrand cross-link repair"/>
    <property type="evidence" value="ECO:0007669"/>
    <property type="project" value="Ensembl"/>
</dbReference>
<dbReference type="FunCoup" id="E1BQ54">
    <property type="interactions" value="869"/>
</dbReference>
<evidence type="ECO:0000313" key="18">
    <source>
        <dbReference type="Proteomes" id="UP000000539"/>
    </source>
</evidence>
<dbReference type="PROSITE" id="PS51908">
    <property type="entry name" value="ZF_UBZ4"/>
    <property type="match status" value="1"/>
</dbReference>
<dbReference type="GO" id="GO:0004222">
    <property type="term" value="F:metalloendopeptidase activity"/>
    <property type="evidence" value="ECO:0007669"/>
    <property type="project" value="Ensembl"/>
</dbReference>
<dbReference type="GO" id="GO:0043130">
    <property type="term" value="F:ubiquitin binding"/>
    <property type="evidence" value="ECO:0007669"/>
    <property type="project" value="Ensembl"/>
</dbReference>
<dbReference type="InterPro" id="IPR006640">
    <property type="entry name" value="SprT-like_domain"/>
</dbReference>
<organism evidence="17 18">
    <name type="scientific">Gallus gallus</name>
    <name type="common">Chicken</name>
    <dbReference type="NCBI Taxonomy" id="9031"/>
    <lineage>
        <taxon>Eukaryota</taxon>
        <taxon>Metazoa</taxon>
        <taxon>Chordata</taxon>
        <taxon>Craniata</taxon>
        <taxon>Vertebrata</taxon>
        <taxon>Euteleostomi</taxon>
        <taxon>Archelosauria</taxon>
        <taxon>Archosauria</taxon>
        <taxon>Dinosauria</taxon>
        <taxon>Saurischia</taxon>
        <taxon>Theropoda</taxon>
        <taxon>Coelurosauria</taxon>
        <taxon>Aves</taxon>
        <taxon>Neognathae</taxon>
        <taxon>Galloanserae</taxon>
        <taxon>Galliformes</taxon>
        <taxon>Phasianidae</taxon>
        <taxon>Phasianinae</taxon>
        <taxon>Gallus</taxon>
    </lineage>
</organism>
<evidence type="ECO:0000256" key="15">
    <source>
        <dbReference type="ARBA" id="ARBA00030396"/>
    </source>
</evidence>
<keyword evidence="7" id="KW-0227">DNA damage</keyword>
<dbReference type="GO" id="GO:0005634">
    <property type="term" value="C:nucleus"/>
    <property type="evidence" value="ECO:0000318"/>
    <property type="project" value="GO_Central"/>
</dbReference>
<dbReference type="GO" id="GO:0016607">
    <property type="term" value="C:nuclear speck"/>
    <property type="evidence" value="ECO:0007669"/>
    <property type="project" value="Ensembl"/>
</dbReference>
<dbReference type="GO" id="GO:0019985">
    <property type="term" value="P:translesion synthesis"/>
    <property type="evidence" value="ECO:0007669"/>
    <property type="project" value="Ensembl"/>
</dbReference>
<keyword evidence="5" id="KW-0645">Protease</keyword>
<dbReference type="Proteomes" id="UP000000539">
    <property type="component" value="Chromosome 3"/>
</dbReference>
<evidence type="ECO:0000256" key="12">
    <source>
        <dbReference type="ARBA" id="ARBA00023204"/>
    </source>
</evidence>
<dbReference type="Reactome" id="R-GGA-110320">
    <property type="pathway name" value="Translesion Synthesis by POLH"/>
</dbReference>
<dbReference type="GO" id="GO:0031398">
    <property type="term" value="P:positive regulation of protein ubiquitination"/>
    <property type="evidence" value="ECO:0007669"/>
    <property type="project" value="Ensembl"/>
</dbReference>
<name>E1BQ54_CHICK</name>
<dbReference type="GO" id="GO:0006974">
    <property type="term" value="P:DNA damage response"/>
    <property type="evidence" value="ECO:0000318"/>
    <property type="project" value="GO_Central"/>
</dbReference>
<keyword evidence="6" id="KW-0479">Metal-binding</keyword>
<dbReference type="Ensembl" id="ENSGALT00010018995.1">
    <property type="protein sequence ID" value="ENSGALP00010010544.1"/>
    <property type="gene ID" value="ENSGALG00010007970.1"/>
</dbReference>
<feature type="region of interest" description="Disordered" evidence="16">
    <location>
        <begin position="268"/>
        <end position="361"/>
    </location>
</feature>
<reference evidence="17" key="1">
    <citation type="submission" date="2020-11" db="EMBL/GenBank/DDBJ databases">
        <title>Gallus gallus (Chicken) genome, bGalGal1, GRCg7b, maternal haplotype autosomes + Z &amp; W.</title>
        <authorList>
            <person name="Warren W."/>
            <person name="Formenti G."/>
            <person name="Fedrigo O."/>
            <person name="Haase B."/>
            <person name="Mountcastle J."/>
            <person name="Balacco J."/>
            <person name="Tracey A."/>
            <person name="Schneider V."/>
            <person name="Okimoto R."/>
            <person name="Cheng H."/>
            <person name="Hawken R."/>
            <person name="Howe K."/>
            <person name="Jarvis E.D."/>
        </authorList>
    </citation>
    <scope>NUCLEOTIDE SEQUENCE [LARGE SCALE GENOMIC DNA]</scope>
    <source>
        <strain evidence="17">Broiler</strain>
    </source>
</reference>
<dbReference type="Bgee" id="ENSGALG00000011065">
    <property type="expression patterns" value="Expressed in spermatid and 13 other cell types or tissues"/>
</dbReference>
<dbReference type="GO" id="GO:0031593">
    <property type="term" value="F:polyubiquitin modification-dependent protein binding"/>
    <property type="evidence" value="ECO:0000318"/>
    <property type="project" value="GO_Central"/>
</dbReference>
<dbReference type="KEGG" id="gga:421530"/>
<evidence type="ECO:0000256" key="10">
    <source>
        <dbReference type="ARBA" id="ARBA00022833"/>
    </source>
</evidence>
<evidence type="ECO:0000256" key="5">
    <source>
        <dbReference type="ARBA" id="ARBA00022670"/>
    </source>
</evidence>